<gene>
    <name evidence="2" type="ORF">CKM354_000828600</name>
</gene>
<dbReference type="AlphaFoldDB" id="A0A9P3CVJ9"/>
<accession>A0A9P3CVJ9</accession>
<organism evidence="2 3">
    <name type="scientific">Cercospora kikuchii</name>
    <dbReference type="NCBI Taxonomy" id="84275"/>
    <lineage>
        <taxon>Eukaryota</taxon>
        <taxon>Fungi</taxon>
        <taxon>Dikarya</taxon>
        <taxon>Ascomycota</taxon>
        <taxon>Pezizomycotina</taxon>
        <taxon>Dothideomycetes</taxon>
        <taxon>Dothideomycetidae</taxon>
        <taxon>Mycosphaerellales</taxon>
        <taxon>Mycosphaerellaceae</taxon>
        <taxon>Cercospora</taxon>
    </lineage>
</organism>
<evidence type="ECO:0000313" key="2">
    <source>
        <dbReference type="EMBL" id="GIZ45103.1"/>
    </source>
</evidence>
<dbReference type="RefSeq" id="XP_044659590.1">
    <property type="nucleotide sequence ID" value="XM_044803655.1"/>
</dbReference>
<sequence length="295" mass="31830">MKFSIIALAGLAAAAATPADPHVVPHMHHHVNLERFSSLDCVKDTDVGDSHTLKRGVCYELHKHMKSTTAVRSSIEHNRKGRIGTTENCRVYLYTDEKCKSNEVPTEDLWNHSSQCGKITPIKARSAILRCWKTRDGAQDGQAIVVDSDSDDNVEVTSIIQGPPAAQTITLQQPAAVQSSNGILWVSGAAPSQSLVTVAVPVAAAPTPQAQPGTVLTIEQHPQPRPITTIGPANARTTIHVVQQHESVRVITLTVPVTKDEEIHWTTVTTTMGLSEFLVKQTAHPTVALPPAKTN</sequence>
<name>A0A9P3CVJ9_9PEZI</name>
<evidence type="ECO:0000256" key="1">
    <source>
        <dbReference type="SAM" id="SignalP"/>
    </source>
</evidence>
<protein>
    <submittedName>
        <fullName evidence="2">Uncharacterized protein</fullName>
    </submittedName>
</protein>
<evidence type="ECO:0000313" key="3">
    <source>
        <dbReference type="Proteomes" id="UP000825890"/>
    </source>
</evidence>
<dbReference type="Proteomes" id="UP000825890">
    <property type="component" value="Unassembled WGS sequence"/>
</dbReference>
<keyword evidence="3" id="KW-1185">Reference proteome</keyword>
<dbReference type="EMBL" id="BOLY01000005">
    <property type="protein sequence ID" value="GIZ45103.1"/>
    <property type="molecule type" value="Genomic_DNA"/>
</dbReference>
<feature type="chain" id="PRO_5040384637" evidence="1">
    <location>
        <begin position="17"/>
        <end position="295"/>
    </location>
</feature>
<keyword evidence="1" id="KW-0732">Signal</keyword>
<comment type="caution">
    <text evidence="2">The sequence shown here is derived from an EMBL/GenBank/DDBJ whole genome shotgun (WGS) entry which is preliminary data.</text>
</comment>
<feature type="signal peptide" evidence="1">
    <location>
        <begin position="1"/>
        <end position="16"/>
    </location>
</feature>
<proteinExistence type="predicted"/>
<reference evidence="2 3" key="1">
    <citation type="submission" date="2021-01" db="EMBL/GenBank/DDBJ databases">
        <title>Cercospora kikuchii MAFF 305040 whole genome shotgun sequence.</title>
        <authorList>
            <person name="Kashiwa T."/>
            <person name="Suzuki T."/>
        </authorList>
    </citation>
    <scope>NUCLEOTIDE SEQUENCE [LARGE SCALE GENOMIC DNA]</scope>
    <source>
        <strain evidence="2 3">MAFF 305040</strain>
    </source>
</reference>
<dbReference type="OrthoDB" id="3645865at2759"/>
<dbReference type="GeneID" id="68293861"/>